<reference evidence="1 2" key="1">
    <citation type="submission" date="2023-02" db="EMBL/GenBank/DDBJ databases">
        <title>LHISI_Scaffold_Assembly.</title>
        <authorList>
            <person name="Stuart O.P."/>
            <person name="Cleave R."/>
            <person name="Magrath M.J.L."/>
            <person name="Mikheyev A.S."/>
        </authorList>
    </citation>
    <scope>NUCLEOTIDE SEQUENCE [LARGE SCALE GENOMIC DNA]</scope>
    <source>
        <strain evidence="1">Daus_M_001</strain>
        <tissue evidence="1">Leg muscle</tissue>
    </source>
</reference>
<organism evidence="1 2">
    <name type="scientific">Dryococelus australis</name>
    <dbReference type="NCBI Taxonomy" id="614101"/>
    <lineage>
        <taxon>Eukaryota</taxon>
        <taxon>Metazoa</taxon>
        <taxon>Ecdysozoa</taxon>
        <taxon>Arthropoda</taxon>
        <taxon>Hexapoda</taxon>
        <taxon>Insecta</taxon>
        <taxon>Pterygota</taxon>
        <taxon>Neoptera</taxon>
        <taxon>Polyneoptera</taxon>
        <taxon>Phasmatodea</taxon>
        <taxon>Verophasmatodea</taxon>
        <taxon>Anareolatae</taxon>
        <taxon>Phasmatidae</taxon>
        <taxon>Eurycanthinae</taxon>
        <taxon>Dryococelus</taxon>
    </lineage>
</organism>
<sequence>MQPPFHVHEISLGTCRCLHAYVHLKALVYATSVGDVGTLRNRIVAGSETIRNFPGIHQHILVSMQRRFPRDKQCLRVMPADVAGTLKMALARRCSFVGMCLARRACWPGSCRSAFPPVFTARKRPTTRRTPFTLCGRWRLVGLLSSHLGEPGSIPGGVASRFLHVGIVPHDAPDRRVFSGIFRFPHPCIRRCSILSRFTLIGLQASRHFVVNVGTSQVLRRDLERIQLATLMSARLALQREFSTKTCTRHLYLLADWDGLPRSRLKKRGSDTGDTNTHALYLIAPTRMACSVSVVTLYCCKLDLQQWGFTARDERPQIFKKLCYNLKTSNVKIPLPPPLNTRTAIISGDRGAGGCCRFVRCPSIATLNKTIVEGEAVVLWSTLLPASGFDGNHLLQPHTGGLLIMSTAFVRPHGSYSPPPNIFRYTRCPHTRGNHSSLPRGDSINTARVALPARDHRAPGLQTCAREMSSGGRSNPPPVHRRPLRNLGYVSPLKQKPPWNTKQITTSCQLSDTDYQFLNYHCLHWFGSILTVSRAELQREVNNFVNARLYSSAQKRKVPYKRTYYFGVHVDMLSRVLAEQLTRDTYSVKGKLTYVYHSRRGMKIALRVHKVCAFGPKNGLSRLELLIVVKLNMIITQTKKINSAAH</sequence>
<gene>
    <name evidence="1" type="ORF">PR048_006631</name>
</gene>
<comment type="caution">
    <text evidence="1">The sequence shown here is derived from an EMBL/GenBank/DDBJ whole genome shotgun (WGS) entry which is preliminary data.</text>
</comment>
<accession>A0ABQ9ICG4</accession>
<protein>
    <submittedName>
        <fullName evidence="1">Uncharacterized protein</fullName>
    </submittedName>
</protein>
<name>A0ABQ9ICG4_9NEOP</name>
<keyword evidence="2" id="KW-1185">Reference proteome</keyword>
<dbReference type="Proteomes" id="UP001159363">
    <property type="component" value="Chromosome 2"/>
</dbReference>
<evidence type="ECO:0000313" key="2">
    <source>
        <dbReference type="Proteomes" id="UP001159363"/>
    </source>
</evidence>
<dbReference type="EMBL" id="JARBHB010000002">
    <property type="protein sequence ID" value="KAJ8894021.1"/>
    <property type="molecule type" value="Genomic_DNA"/>
</dbReference>
<evidence type="ECO:0000313" key="1">
    <source>
        <dbReference type="EMBL" id="KAJ8894021.1"/>
    </source>
</evidence>
<proteinExistence type="predicted"/>